<dbReference type="Pfam" id="PF00733">
    <property type="entry name" value="Asn_synthase"/>
    <property type="match status" value="1"/>
</dbReference>
<accession>A0A919B417</accession>
<dbReference type="SUPFAM" id="SSF52402">
    <property type="entry name" value="Adenine nucleotide alpha hydrolases-like"/>
    <property type="match status" value="1"/>
</dbReference>
<dbReference type="Gene3D" id="3.40.50.620">
    <property type="entry name" value="HUPs"/>
    <property type="match status" value="2"/>
</dbReference>
<dbReference type="GO" id="GO:0004066">
    <property type="term" value="F:asparagine synthase (glutamine-hydrolyzing) activity"/>
    <property type="evidence" value="ECO:0007669"/>
    <property type="project" value="InterPro"/>
</dbReference>
<dbReference type="SUPFAM" id="SSF56235">
    <property type="entry name" value="N-terminal nucleophile aminohydrolases (Ntn hydrolases)"/>
    <property type="match status" value="1"/>
</dbReference>
<dbReference type="Proteomes" id="UP000638313">
    <property type="component" value="Unassembled WGS sequence"/>
</dbReference>
<sequence length="608" mass="65277">MRWSAGWEGGPAVWRPRAGRRVPGLGEVWTVEWPHAQVRTAGDGAVALAVVGVCGASGNQLEGALELVRHRRWRELTRWPGSYLVAARSGPVFAVIGDLSGQHPVFYRHETVGTWWSTAATALARLDGAPVDPVALAAHLALGQPDVLAENSLFRSVRRVPFGYLLEITPDGARLVRYEPAEAEPADLREAAPVVRAALAEAVEARFDGRPVSCDLAGLDSTTLACLAARRQAVTAVTFADARLKDDDLSYAARTAAAVPGIGHYSVPGEKETVYYAAVDDITGLPVTDAPNAYTVTATIKRAVLGTVVDHQAPGVHFTGSAGDGLLSAPPVYIADLLRRRQHRRAWQHAQGHARLRNTSVWAVLAQHRAAARSTLPDEWRGTAAELQTGPRPWMPQDWRPAAFSPLLATADWMTTDARHQLAAALTSAADQLTDAPVSLAAWSEEQDLARVGTDVNGWRELALSEYGIEIAAPYLDNEVRRACLAVPAEQRGAPGHFKALLTEAFTGSGIVPGFVLDRRTKGGFSGVSYAGLVEHATVLRRLLGPSSRLGAMGLITEEPVAAMLTRAAARLPLAKGALHLAVAAEVWLRQLEQPVTWWEETRHVAAA</sequence>
<comment type="caution">
    <text evidence="2">The sequence shown here is derived from an EMBL/GenBank/DDBJ whole genome shotgun (WGS) entry which is preliminary data.</text>
</comment>
<feature type="domain" description="Asparagine synthetase" evidence="1">
    <location>
        <begin position="195"/>
        <end position="590"/>
    </location>
</feature>
<dbReference type="GO" id="GO:0006529">
    <property type="term" value="P:asparagine biosynthetic process"/>
    <property type="evidence" value="ECO:0007669"/>
    <property type="project" value="InterPro"/>
</dbReference>
<proteinExistence type="predicted"/>
<evidence type="ECO:0000313" key="3">
    <source>
        <dbReference type="Proteomes" id="UP000638313"/>
    </source>
</evidence>
<protein>
    <submittedName>
        <fullName evidence="2">Asparagine synthase</fullName>
    </submittedName>
</protein>
<dbReference type="NCBIfam" id="NF033561">
    <property type="entry name" value="macrolact_Ik_Al"/>
    <property type="match status" value="1"/>
</dbReference>
<dbReference type="AlphaFoldDB" id="A0A919B417"/>
<keyword evidence="3" id="KW-1185">Reference proteome</keyword>
<dbReference type="InterPro" id="IPR014729">
    <property type="entry name" value="Rossmann-like_a/b/a_fold"/>
</dbReference>
<reference evidence="2" key="1">
    <citation type="journal article" date="2014" name="Int. J. Syst. Evol. Microbiol.">
        <title>Complete genome sequence of Corynebacterium casei LMG S-19264T (=DSM 44701T), isolated from a smear-ripened cheese.</title>
        <authorList>
            <consortium name="US DOE Joint Genome Institute (JGI-PGF)"/>
            <person name="Walter F."/>
            <person name="Albersmeier A."/>
            <person name="Kalinowski J."/>
            <person name="Ruckert C."/>
        </authorList>
    </citation>
    <scope>NUCLEOTIDE SEQUENCE</scope>
    <source>
        <strain evidence="2">JCM 4059</strain>
    </source>
</reference>
<gene>
    <name evidence="2" type="primary">asnB</name>
    <name evidence="2" type="ORF">GCM10010218_36300</name>
</gene>
<dbReference type="EMBL" id="BNBD01000006">
    <property type="protein sequence ID" value="GHF51479.1"/>
    <property type="molecule type" value="Genomic_DNA"/>
</dbReference>
<dbReference type="InterPro" id="IPR029055">
    <property type="entry name" value="Ntn_hydrolases_N"/>
</dbReference>
<dbReference type="RefSeq" id="WP_190130638.1">
    <property type="nucleotide sequence ID" value="NZ_BNBD01000006.1"/>
</dbReference>
<evidence type="ECO:0000313" key="2">
    <source>
        <dbReference type="EMBL" id="GHF51479.1"/>
    </source>
</evidence>
<reference evidence="2" key="2">
    <citation type="submission" date="2020-09" db="EMBL/GenBank/DDBJ databases">
        <authorList>
            <person name="Sun Q."/>
            <person name="Ohkuma M."/>
        </authorList>
    </citation>
    <scope>NUCLEOTIDE SEQUENCE</scope>
    <source>
        <strain evidence="2">JCM 4059</strain>
    </source>
</reference>
<evidence type="ECO:0000259" key="1">
    <source>
        <dbReference type="Pfam" id="PF00733"/>
    </source>
</evidence>
<dbReference type="InterPro" id="IPR001962">
    <property type="entry name" value="Asn_synthase"/>
</dbReference>
<organism evidence="2 3">
    <name type="scientific">Streptomyces mashuensis</name>
    <dbReference type="NCBI Taxonomy" id="33904"/>
    <lineage>
        <taxon>Bacteria</taxon>
        <taxon>Bacillati</taxon>
        <taxon>Actinomycetota</taxon>
        <taxon>Actinomycetes</taxon>
        <taxon>Kitasatosporales</taxon>
        <taxon>Streptomycetaceae</taxon>
        <taxon>Streptomyces</taxon>
    </lineage>
</organism>
<name>A0A919B417_9ACTN</name>